<reference evidence="1 2" key="1">
    <citation type="submission" date="2022-07" db="EMBL/GenBank/DDBJ databases">
        <title>Fecal culturing of patients with breast cancer.</title>
        <authorList>
            <person name="Teng N.M.Y."/>
            <person name="Kiu R."/>
            <person name="Evans R."/>
            <person name="Baker D.J."/>
            <person name="Zenner C."/>
            <person name="Robinson S.D."/>
            <person name="Hall L.J."/>
        </authorList>
    </citation>
    <scope>NUCLEOTIDE SEQUENCE [LARGE SCALE GENOMIC DNA]</scope>
    <source>
        <strain evidence="1 2">LH1063</strain>
    </source>
</reference>
<evidence type="ECO:0000313" key="2">
    <source>
        <dbReference type="Proteomes" id="UP001205603"/>
    </source>
</evidence>
<dbReference type="Proteomes" id="UP001205603">
    <property type="component" value="Unassembled WGS sequence"/>
</dbReference>
<comment type="caution">
    <text evidence="1">The sequence shown here is derived from an EMBL/GenBank/DDBJ whole genome shotgun (WGS) entry which is preliminary data.</text>
</comment>
<gene>
    <name evidence="1" type="ORF">NMU02_03045</name>
</gene>
<name>A0ABT1MEL4_9BACT</name>
<dbReference type="EMBL" id="JANDHW010000002">
    <property type="protein sequence ID" value="MCP9611067.1"/>
    <property type="molecule type" value="Genomic_DNA"/>
</dbReference>
<accession>A0ABT1MEL4</accession>
<proteinExistence type="predicted"/>
<sequence>MGLVYADMKLCDIILQEPTLIPVINRFGISLGVGDKNVQTVCKENKLDTNFFLTILNTFINKDFFPEKKLKSFCASQIVDYLSKTNDYYEHFQLPNIERHFHSLLSHSTGKNNLEYIRQFFGELKNDLLKRIDEDRTQWFPAIKKASEQLTLLQPDVNDFSIDISEQRTDPLEEKLNDLKSLFIIHLSVECDENLCYGVIFAIYTLAKDIKQNNRIRHRILKPLSEALQLASAKTIR</sequence>
<dbReference type="RefSeq" id="WP_255025719.1">
    <property type="nucleotide sequence ID" value="NZ_JANDHW010000002.1"/>
</dbReference>
<organism evidence="1 2">
    <name type="scientific">Coprobacter tertius</name>
    <dbReference type="NCBI Taxonomy" id="2944915"/>
    <lineage>
        <taxon>Bacteria</taxon>
        <taxon>Pseudomonadati</taxon>
        <taxon>Bacteroidota</taxon>
        <taxon>Bacteroidia</taxon>
        <taxon>Bacteroidales</taxon>
        <taxon>Barnesiellaceae</taxon>
        <taxon>Coprobacter</taxon>
    </lineage>
</organism>
<keyword evidence="2" id="KW-1185">Reference proteome</keyword>
<evidence type="ECO:0000313" key="1">
    <source>
        <dbReference type="EMBL" id="MCP9611067.1"/>
    </source>
</evidence>
<protein>
    <submittedName>
        <fullName evidence="1">Helix-turn-helix transcriptional regulator</fullName>
    </submittedName>
</protein>